<dbReference type="PANTHER" id="PTHR36649:SF28">
    <property type="entry name" value="UBIQUITIN-LIKE DOMAIN-CONTAINING PROTEIN"/>
    <property type="match status" value="1"/>
</dbReference>
<name>A0A814JW27_9BILA</name>
<dbReference type="PANTHER" id="PTHR36649">
    <property type="entry name" value="UBIQUITIN-LIKE DOMAIN-CONTAINING PROTEIN"/>
    <property type="match status" value="1"/>
</dbReference>
<gene>
    <name evidence="2" type="ORF">GPM918_LOCUS15783</name>
    <name evidence="1" type="ORF">OVA965_LOCUS4530</name>
    <name evidence="4" type="ORF">SRO942_LOCUS15783</name>
    <name evidence="3" type="ORF">TMI583_LOCUS4528</name>
</gene>
<evidence type="ECO:0000313" key="2">
    <source>
        <dbReference type="EMBL" id="CAF1041109.1"/>
    </source>
</evidence>
<dbReference type="Proteomes" id="UP000663829">
    <property type="component" value="Unassembled WGS sequence"/>
</dbReference>
<dbReference type="Proteomes" id="UP000682733">
    <property type="component" value="Unassembled WGS sequence"/>
</dbReference>
<dbReference type="Proteomes" id="UP000681722">
    <property type="component" value="Unassembled WGS sequence"/>
</dbReference>
<evidence type="ECO:0000313" key="5">
    <source>
        <dbReference type="Proteomes" id="UP000663829"/>
    </source>
</evidence>
<dbReference type="EMBL" id="CAJOBA010001199">
    <property type="protein sequence ID" value="CAF3581972.1"/>
    <property type="molecule type" value="Genomic_DNA"/>
</dbReference>
<dbReference type="EMBL" id="CAJOBC010004023">
    <property type="protein sequence ID" value="CAF3811321.1"/>
    <property type="molecule type" value="Genomic_DNA"/>
</dbReference>
<dbReference type="EMBL" id="CAJNOQ010004023">
    <property type="protein sequence ID" value="CAF1041109.1"/>
    <property type="molecule type" value="Genomic_DNA"/>
</dbReference>
<evidence type="ECO:0000313" key="3">
    <source>
        <dbReference type="EMBL" id="CAF3581972.1"/>
    </source>
</evidence>
<sequence length="367" mass="42165">MTNKKSLTFVQQPFQATVDDSETLVVVLNELIHQLDMKLSFTSSNFNYDDSDYRTACGIADLGSFHSILTSADDIKTAKFNFHLKLIYSEIVRTGETLKDFILNFLYSIASTIRTKTEFIRVFSVEEHQSNQISVKFGITAKKENETKVLAESLKSKSQNLSDKNNILKYVIPESYTYALEPALIALQLQKSDFEPKYNIDYKNFSTQIDQRGRRDYYFPIGWYRHALKVEDKYSNDKLWLRMKNIDGEWNVAYHGTKSMDVKSIIRQGLSQDKVTRDVFRQDAVREVGFSANVEGIYLATHCEGGVSPQYTDPFEVKNNNGDNIKYRVVLQCRVQPNKYTEHNGATTTGSALRVLTKKPLDLMEYC</sequence>
<dbReference type="AlphaFoldDB" id="A0A814JW27"/>
<dbReference type="OrthoDB" id="428577at2759"/>
<reference evidence="2" key="1">
    <citation type="submission" date="2021-02" db="EMBL/GenBank/DDBJ databases">
        <authorList>
            <person name="Nowell W R."/>
        </authorList>
    </citation>
    <scope>NUCLEOTIDE SEQUENCE</scope>
</reference>
<comment type="caution">
    <text evidence="2">The sequence shown here is derived from an EMBL/GenBank/DDBJ whole genome shotgun (WGS) entry which is preliminary data.</text>
</comment>
<organism evidence="2 5">
    <name type="scientific">Didymodactylos carnosus</name>
    <dbReference type="NCBI Taxonomy" id="1234261"/>
    <lineage>
        <taxon>Eukaryota</taxon>
        <taxon>Metazoa</taxon>
        <taxon>Spiralia</taxon>
        <taxon>Gnathifera</taxon>
        <taxon>Rotifera</taxon>
        <taxon>Eurotatoria</taxon>
        <taxon>Bdelloidea</taxon>
        <taxon>Philodinida</taxon>
        <taxon>Philodinidae</taxon>
        <taxon>Didymodactylos</taxon>
    </lineage>
</organism>
<proteinExistence type="predicted"/>
<dbReference type="Gene3D" id="3.90.228.10">
    <property type="match status" value="1"/>
</dbReference>
<evidence type="ECO:0000313" key="4">
    <source>
        <dbReference type="EMBL" id="CAF3811321.1"/>
    </source>
</evidence>
<protein>
    <submittedName>
        <fullName evidence="2">Uncharacterized protein</fullName>
    </submittedName>
</protein>
<dbReference type="Proteomes" id="UP000677228">
    <property type="component" value="Unassembled WGS sequence"/>
</dbReference>
<keyword evidence="5" id="KW-1185">Reference proteome</keyword>
<accession>A0A814JW27</accession>
<dbReference type="EMBL" id="CAJNOK010001199">
    <property type="protein sequence ID" value="CAF0798753.1"/>
    <property type="molecule type" value="Genomic_DNA"/>
</dbReference>
<evidence type="ECO:0000313" key="1">
    <source>
        <dbReference type="EMBL" id="CAF0798753.1"/>
    </source>
</evidence>